<dbReference type="EMBL" id="FQYL01000004">
    <property type="protein sequence ID" value="SHI71609.1"/>
    <property type="molecule type" value="Genomic_DNA"/>
</dbReference>
<feature type="compositionally biased region" description="Basic residues" evidence="1">
    <location>
        <begin position="115"/>
        <end position="128"/>
    </location>
</feature>
<sequence>MPNHAQLTTAIRGDLTGHRLQLPISLRGQIVLAELERHITGQNRRNTRSRRPRRRRTIQHPRERLHPYRLTSLIQAALVVPPEQVDSSIRQELIQIHIRPQRRLSVRALQHLNRRRAHHRQHRRHTTHIHGPEHAGAQDRLPHLHRHRRIIAVQRIPHTRPLHIDHTQRRQRRLDLVMRPHIPKIEPLSIRIIRRPRHPQRQQRRRLIHPHQRTHIHRHRMPHHTPRQRLPPRRSRHRSHRRPALTRRTLPRTGSHHRHTHSNKNRDRQQGSTTKNRHSHPSHHRHQQQRRCTDQHTGTAAFRPPPSAHRDDHWSGQEHPVSQIDNGAMI</sequence>
<feature type="compositionally biased region" description="Basic residues" evidence="1">
    <location>
        <begin position="45"/>
        <end position="59"/>
    </location>
</feature>
<feature type="compositionally biased region" description="Basic residues" evidence="1">
    <location>
        <begin position="275"/>
        <end position="289"/>
    </location>
</feature>
<feature type="region of interest" description="Disordered" evidence="1">
    <location>
        <begin position="188"/>
        <end position="330"/>
    </location>
</feature>
<gene>
    <name evidence="2" type="ORF">SAMN05216246_10485</name>
</gene>
<feature type="region of interest" description="Disordered" evidence="1">
    <location>
        <begin position="41"/>
        <end position="64"/>
    </location>
</feature>
<evidence type="ECO:0000313" key="3">
    <source>
        <dbReference type="Proteomes" id="UP000184390"/>
    </source>
</evidence>
<proteinExistence type="predicted"/>
<protein>
    <submittedName>
        <fullName evidence="2">Uncharacterized protein</fullName>
    </submittedName>
</protein>
<dbReference type="Proteomes" id="UP000184390">
    <property type="component" value="Unassembled WGS sequence"/>
</dbReference>
<name>A0ABY1I7L1_9ACTO</name>
<evidence type="ECO:0000256" key="1">
    <source>
        <dbReference type="SAM" id="MobiDB-lite"/>
    </source>
</evidence>
<accession>A0ABY1I7L1</accession>
<feature type="region of interest" description="Disordered" evidence="1">
    <location>
        <begin position="115"/>
        <end position="137"/>
    </location>
</feature>
<comment type="caution">
    <text evidence="2">The sequence shown here is derived from an EMBL/GenBank/DDBJ whole genome shotgun (WGS) entry which is preliminary data.</text>
</comment>
<organism evidence="2 3">
    <name type="scientific">Actinomyces denticolens</name>
    <dbReference type="NCBI Taxonomy" id="52767"/>
    <lineage>
        <taxon>Bacteria</taxon>
        <taxon>Bacillati</taxon>
        <taxon>Actinomycetota</taxon>
        <taxon>Actinomycetes</taxon>
        <taxon>Actinomycetales</taxon>
        <taxon>Actinomycetaceae</taxon>
        <taxon>Actinomyces</taxon>
    </lineage>
</organism>
<feature type="compositionally biased region" description="Basic residues" evidence="1">
    <location>
        <begin position="254"/>
        <end position="263"/>
    </location>
</feature>
<evidence type="ECO:0000313" key="2">
    <source>
        <dbReference type="EMBL" id="SHI71609.1"/>
    </source>
</evidence>
<keyword evidence="3" id="KW-1185">Reference proteome</keyword>
<feature type="compositionally biased region" description="Basic residues" evidence="1">
    <location>
        <begin position="192"/>
        <end position="245"/>
    </location>
</feature>
<reference evidence="2 3" key="1">
    <citation type="submission" date="2016-11" db="EMBL/GenBank/DDBJ databases">
        <authorList>
            <person name="Varghese N."/>
            <person name="Submissions S."/>
        </authorList>
    </citation>
    <scope>NUCLEOTIDE SEQUENCE [LARGE SCALE GENOMIC DNA]</scope>
    <source>
        <strain evidence="2 3">PA</strain>
    </source>
</reference>